<evidence type="ECO:0000256" key="1">
    <source>
        <dbReference type="SAM" id="MobiDB-lite"/>
    </source>
</evidence>
<feature type="region of interest" description="Disordered" evidence="1">
    <location>
        <begin position="477"/>
        <end position="541"/>
    </location>
</feature>
<keyword evidence="3" id="KW-1185">Reference proteome</keyword>
<protein>
    <submittedName>
        <fullName evidence="2">Uncharacterized protein</fullName>
    </submittedName>
</protein>
<comment type="caution">
    <text evidence="2">The sequence shown here is derived from an EMBL/GenBank/DDBJ whole genome shotgun (WGS) entry which is preliminary data.</text>
</comment>
<sequence length="541" mass="55704">MTQRPLTLITAVSLAGLAVFLGILHSLLVSAPARALTGDGHGPGYLSADGWWLGSYHLDDGTLGFCLHPGKTAPTGLPYSYADAASTGWWTPEQSAVFAYIARTWAGTGDRVTAAAGQLATWMYAGLPADQARARADRAGGDADAVFARANSMLEEAAARASTGVRAAVVVELAETGPGRVRVELTVDRLSGPEVLPPGAHRVQTTLSGATFADASTASSLPTGTDVEFVPTGTESSVAVSATATTGDLPYGNRITVALPAVDAQAVLIAQPSSATASASADVTGPSPLPFQPRVETQTSTPEARPGAEISDTLVVSVDTGDGLLPSWGVRQTDDGFSPVTAVVQSTLHGPFDQPIAPAQEPPAGAPVVCTVETVVEGTGRYTTPTCTLPADGYYVWTERIDPERTDPGEGGERIKPWQSSFGIASETTRVTTPAAAVVGQAELAATGAADSVVPALCGTGAGLAGATMLTVARLRGRRASRSPGGGSPAGRQVRVEQEGPPAGPRRARHVREVTRPTRSPRLVAGRLVGPRRPRSTWFGR</sequence>
<name>A0ABT8IX75_9MICO</name>
<proteinExistence type="predicted"/>
<evidence type="ECO:0000313" key="2">
    <source>
        <dbReference type="EMBL" id="MDN4597428.1"/>
    </source>
</evidence>
<organism evidence="2 3">
    <name type="scientific">Leifsonia virtsii</name>
    <dbReference type="NCBI Taxonomy" id="3035915"/>
    <lineage>
        <taxon>Bacteria</taxon>
        <taxon>Bacillati</taxon>
        <taxon>Actinomycetota</taxon>
        <taxon>Actinomycetes</taxon>
        <taxon>Micrococcales</taxon>
        <taxon>Microbacteriaceae</taxon>
        <taxon>Leifsonia</taxon>
    </lineage>
</organism>
<gene>
    <name evidence="2" type="ORF">P5G59_09765</name>
</gene>
<accession>A0ABT8IX75</accession>
<dbReference type="Proteomes" id="UP001174210">
    <property type="component" value="Unassembled WGS sequence"/>
</dbReference>
<dbReference type="RefSeq" id="WP_301218406.1">
    <property type="nucleotide sequence ID" value="NZ_JAROCB010000002.1"/>
</dbReference>
<evidence type="ECO:0000313" key="3">
    <source>
        <dbReference type="Proteomes" id="UP001174210"/>
    </source>
</evidence>
<dbReference type="EMBL" id="JAROCB010000002">
    <property type="protein sequence ID" value="MDN4597428.1"/>
    <property type="molecule type" value="Genomic_DNA"/>
</dbReference>
<reference evidence="2" key="1">
    <citation type="submission" date="2023-03" db="EMBL/GenBank/DDBJ databases">
        <title>MT1 and MT2 Draft Genomes of Novel Species.</title>
        <authorList>
            <person name="Venkateswaran K."/>
        </authorList>
    </citation>
    <scope>NUCLEOTIDE SEQUENCE</scope>
    <source>
        <strain evidence="2">F6_8S_P_1A</strain>
    </source>
</reference>
<feature type="region of interest" description="Disordered" evidence="1">
    <location>
        <begin position="277"/>
        <end position="309"/>
    </location>
</feature>